<protein>
    <submittedName>
        <fullName evidence="1">Uncharacterized protein</fullName>
    </submittedName>
</protein>
<evidence type="ECO:0000313" key="1">
    <source>
        <dbReference type="EMBL" id="KAL3957126.1"/>
    </source>
</evidence>
<reference evidence="1" key="1">
    <citation type="submission" date="2024-12" db="EMBL/GenBank/DDBJ databases">
        <title>Comparative genomics and development of molecular markers within Purpureocillium lilacinum and among Purpureocillium species.</title>
        <authorList>
            <person name="Yeh Z.-Y."/>
            <person name="Ni N.-T."/>
            <person name="Lo P.-H."/>
            <person name="Mushyakhwo K."/>
            <person name="Lin C.-F."/>
            <person name="Nai Y.-S."/>
        </authorList>
    </citation>
    <scope>NUCLEOTIDE SEQUENCE</scope>
    <source>
        <strain evidence="1">NCHU-NPUST-175</strain>
    </source>
</reference>
<comment type="caution">
    <text evidence="1">The sequence shown here is derived from an EMBL/GenBank/DDBJ whole genome shotgun (WGS) entry which is preliminary data.</text>
</comment>
<name>A0ACC4DLJ6_PURLI</name>
<dbReference type="Proteomes" id="UP001638806">
    <property type="component" value="Unassembled WGS sequence"/>
</dbReference>
<dbReference type="EMBL" id="JBGNUJ010000007">
    <property type="protein sequence ID" value="KAL3957126.1"/>
    <property type="molecule type" value="Genomic_DNA"/>
</dbReference>
<evidence type="ECO:0000313" key="2">
    <source>
        <dbReference type="Proteomes" id="UP001638806"/>
    </source>
</evidence>
<sequence>MSWRSTVLAFEVERLKPRHDHLMFSVMTKRALQNESGGFQHALRRNDKHRQVRIMAKEPVLRAKTPPVTVVPGGRSTRKSDDLPHQPFPHRKVANSQPQGHGHRPESHGDGRTGDPPRPRSTDMPGITSCWLRRREAITRWPDPHTNSQASLVRLREVVESVREVSPVPNPQSRPALPHPYMCGRRRVESPANRREARSDALPWTTPAGRENLDRSCAYARP</sequence>
<organism evidence="1 2">
    <name type="scientific">Purpureocillium lilacinum</name>
    <name type="common">Paecilomyces lilacinus</name>
    <dbReference type="NCBI Taxonomy" id="33203"/>
    <lineage>
        <taxon>Eukaryota</taxon>
        <taxon>Fungi</taxon>
        <taxon>Dikarya</taxon>
        <taxon>Ascomycota</taxon>
        <taxon>Pezizomycotina</taxon>
        <taxon>Sordariomycetes</taxon>
        <taxon>Hypocreomycetidae</taxon>
        <taxon>Hypocreales</taxon>
        <taxon>Ophiocordycipitaceae</taxon>
        <taxon>Purpureocillium</taxon>
    </lineage>
</organism>
<proteinExistence type="predicted"/>
<gene>
    <name evidence="1" type="ORF">ACCO45_007704</name>
</gene>
<keyword evidence="2" id="KW-1185">Reference proteome</keyword>
<accession>A0ACC4DLJ6</accession>